<evidence type="ECO:0000256" key="1">
    <source>
        <dbReference type="ARBA" id="ARBA00022670"/>
    </source>
</evidence>
<dbReference type="Pfam" id="PF00413">
    <property type="entry name" value="Peptidase_M10"/>
    <property type="match status" value="1"/>
</dbReference>
<evidence type="ECO:0000256" key="4">
    <source>
        <dbReference type="ARBA" id="ARBA00022833"/>
    </source>
</evidence>
<dbReference type="AlphaFoldDB" id="A0A235B6W0"/>
<proteinExistence type="predicted"/>
<keyword evidence="4" id="KW-0862">Zinc</keyword>
<evidence type="ECO:0000313" key="8">
    <source>
        <dbReference type="Proteomes" id="UP000215459"/>
    </source>
</evidence>
<evidence type="ECO:0000313" key="7">
    <source>
        <dbReference type="EMBL" id="OYD07971.1"/>
    </source>
</evidence>
<evidence type="ECO:0000256" key="5">
    <source>
        <dbReference type="SAM" id="Phobius"/>
    </source>
</evidence>
<name>A0A235B6W0_9BACL</name>
<keyword evidence="3" id="KW-0378">Hydrolase</keyword>
<evidence type="ECO:0000256" key="2">
    <source>
        <dbReference type="ARBA" id="ARBA00022723"/>
    </source>
</evidence>
<organism evidence="7 8">
    <name type="scientific">Paludifilum halophilum</name>
    <dbReference type="NCBI Taxonomy" id="1642702"/>
    <lineage>
        <taxon>Bacteria</taxon>
        <taxon>Bacillati</taxon>
        <taxon>Bacillota</taxon>
        <taxon>Bacilli</taxon>
        <taxon>Bacillales</taxon>
        <taxon>Thermoactinomycetaceae</taxon>
        <taxon>Paludifilum</taxon>
    </lineage>
</organism>
<feature type="domain" description="Peptidase M10 metallopeptidase" evidence="6">
    <location>
        <begin position="152"/>
        <end position="223"/>
    </location>
</feature>
<keyword evidence="8" id="KW-1185">Reference proteome</keyword>
<reference evidence="7 8" key="1">
    <citation type="submission" date="2017-07" db="EMBL/GenBank/DDBJ databases">
        <title>The genome sequence of Paludifilum halophilum highlights mechanisms for microbial adaptation to high salt environemnts.</title>
        <authorList>
            <person name="Belbahri L."/>
        </authorList>
    </citation>
    <scope>NUCLEOTIDE SEQUENCE [LARGE SCALE GENOMIC DNA]</scope>
    <source>
        <strain evidence="7 8">DSM 102817</strain>
    </source>
</reference>
<keyword evidence="5" id="KW-0812">Transmembrane</keyword>
<evidence type="ECO:0000259" key="6">
    <source>
        <dbReference type="Pfam" id="PF00413"/>
    </source>
</evidence>
<dbReference type="InterPro" id="IPR021190">
    <property type="entry name" value="Pept_M10A"/>
</dbReference>
<keyword evidence="5" id="KW-1133">Transmembrane helix</keyword>
<dbReference type="GO" id="GO:0006508">
    <property type="term" value="P:proteolysis"/>
    <property type="evidence" value="ECO:0007669"/>
    <property type="project" value="UniProtKB-KW"/>
</dbReference>
<dbReference type="SUPFAM" id="SSF55486">
    <property type="entry name" value="Metalloproteases ('zincins'), catalytic domain"/>
    <property type="match status" value="1"/>
</dbReference>
<dbReference type="GO" id="GO:0004222">
    <property type="term" value="F:metalloendopeptidase activity"/>
    <property type="evidence" value="ECO:0007669"/>
    <property type="project" value="InterPro"/>
</dbReference>
<gene>
    <name evidence="7" type="ORF">CHM34_07575</name>
</gene>
<sequence length="223" mass="24829">MIGNVNVTNREKNQYSFFFITFYFFNKKSHREGLRFLIRNYSNVGKIGKGVFFMKKLTLLLGLAVLVFGSWTPAFAYNLWGYQWSSTSISYECDMHGDYTTQCENGKNDWNRSTPVNLTYGGSNAGITTTAGNFGNVSWSGLCNLSQVSGRTILKADIQINTHYTDSYSSLQRKGVITHELGHAIGLAHEDSLGRGGAVMYSNDGRTVYSPTRDDIAGVNAIY</sequence>
<protein>
    <recommendedName>
        <fullName evidence="6">Peptidase M10 metallopeptidase domain-containing protein</fullName>
    </recommendedName>
</protein>
<keyword evidence="5" id="KW-0472">Membrane</keyword>
<dbReference type="InterPro" id="IPR001818">
    <property type="entry name" value="Pept_M10_metallopeptidase"/>
</dbReference>
<dbReference type="EMBL" id="NOWF01000004">
    <property type="protein sequence ID" value="OYD07971.1"/>
    <property type="molecule type" value="Genomic_DNA"/>
</dbReference>
<dbReference type="GO" id="GO:0008270">
    <property type="term" value="F:zinc ion binding"/>
    <property type="evidence" value="ECO:0007669"/>
    <property type="project" value="InterPro"/>
</dbReference>
<keyword evidence="2" id="KW-0479">Metal-binding</keyword>
<accession>A0A235B6W0</accession>
<dbReference type="Proteomes" id="UP000215459">
    <property type="component" value="Unassembled WGS sequence"/>
</dbReference>
<dbReference type="InterPro" id="IPR024079">
    <property type="entry name" value="MetalloPept_cat_dom_sf"/>
</dbReference>
<keyword evidence="1" id="KW-0645">Protease</keyword>
<feature type="transmembrane region" description="Helical" evidence="5">
    <location>
        <begin position="57"/>
        <end position="80"/>
    </location>
</feature>
<dbReference type="Gene3D" id="3.40.390.10">
    <property type="entry name" value="Collagenase (Catalytic Domain)"/>
    <property type="match status" value="1"/>
</dbReference>
<dbReference type="PRINTS" id="PR00138">
    <property type="entry name" value="MATRIXIN"/>
</dbReference>
<comment type="caution">
    <text evidence="7">The sequence shown here is derived from an EMBL/GenBank/DDBJ whole genome shotgun (WGS) entry which is preliminary data.</text>
</comment>
<dbReference type="GO" id="GO:0031012">
    <property type="term" value="C:extracellular matrix"/>
    <property type="evidence" value="ECO:0007669"/>
    <property type="project" value="InterPro"/>
</dbReference>
<evidence type="ECO:0000256" key="3">
    <source>
        <dbReference type="ARBA" id="ARBA00022801"/>
    </source>
</evidence>